<dbReference type="CDD" id="cd17574">
    <property type="entry name" value="REC_OmpR"/>
    <property type="match status" value="1"/>
</dbReference>
<evidence type="ECO:0000256" key="6">
    <source>
        <dbReference type="PROSITE-ProRule" id="PRU00169"/>
    </source>
</evidence>
<dbReference type="Gene3D" id="1.10.10.10">
    <property type="entry name" value="Winged helix-like DNA-binding domain superfamily/Winged helix DNA-binding domain"/>
    <property type="match status" value="1"/>
</dbReference>
<dbReference type="Gene3D" id="6.10.250.690">
    <property type="match status" value="1"/>
</dbReference>
<dbReference type="RefSeq" id="WP_234533105.1">
    <property type="nucleotide sequence ID" value="NZ_CAKMAB010000007.1"/>
</dbReference>
<evidence type="ECO:0000259" key="9">
    <source>
        <dbReference type="PROSITE" id="PS51755"/>
    </source>
</evidence>
<dbReference type="SMART" id="SM00448">
    <property type="entry name" value="REC"/>
    <property type="match status" value="1"/>
</dbReference>
<dbReference type="CDD" id="cd00383">
    <property type="entry name" value="trans_reg_C"/>
    <property type="match status" value="1"/>
</dbReference>
<dbReference type="InterPro" id="IPR039420">
    <property type="entry name" value="WalR-like"/>
</dbReference>
<reference evidence="10" key="1">
    <citation type="submission" date="2021-12" db="EMBL/GenBank/DDBJ databases">
        <authorList>
            <person name="Criscuolo A."/>
        </authorList>
    </citation>
    <scope>NUCLEOTIDE SEQUENCE</scope>
    <source>
        <strain evidence="10">CIP111894</strain>
    </source>
</reference>
<dbReference type="Pfam" id="PF00486">
    <property type="entry name" value="Trans_reg_C"/>
    <property type="match status" value="1"/>
</dbReference>
<dbReference type="SUPFAM" id="SSF52172">
    <property type="entry name" value="CheY-like"/>
    <property type="match status" value="1"/>
</dbReference>
<evidence type="ECO:0000256" key="5">
    <source>
        <dbReference type="ARBA" id="ARBA00023163"/>
    </source>
</evidence>
<dbReference type="EMBL" id="CAKMAB010000007">
    <property type="protein sequence ID" value="CAH1055635.1"/>
    <property type="molecule type" value="Genomic_DNA"/>
</dbReference>
<accession>A0ABM9BAX2</accession>
<dbReference type="Gene3D" id="3.40.50.2300">
    <property type="match status" value="1"/>
</dbReference>
<keyword evidence="11" id="KW-1185">Reference proteome</keyword>
<dbReference type="Pfam" id="PF00072">
    <property type="entry name" value="Response_reg"/>
    <property type="match status" value="1"/>
</dbReference>
<dbReference type="InterPro" id="IPR001867">
    <property type="entry name" value="OmpR/PhoB-type_DNA-bd"/>
</dbReference>
<keyword evidence="5" id="KW-0804">Transcription</keyword>
<feature type="domain" description="OmpR/PhoB-type" evidence="9">
    <location>
        <begin position="131"/>
        <end position="227"/>
    </location>
</feature>
<evidence type="ECO:0000256" key="1">
    <source>
        <dbReference type="ARBA" id="ARBA00022553"/>
    </source>
</evidence>
<dbReference type="PROSITE" id="PS50110">
    <property type="entry name" value="RESPONSE_REGULATORY"/>
    <property type="match status" value="1"/>
</dbReference>
<name>A0ABM9BAX2_9BACL</name>
<sequence length="228" mass="26605">MKRTILIIEDEEKIANIVADYFMMNEYRTLIASDGKAGLQVFEEEAVDLIILDIMLPEMDGFSVCRRIRKKSDVPIIMLTARSEVEDQLMGYEFKADDYVTKPFNPEILVAKSNVLLERIHSAQKEEDGNKETLTLKGVTINKLTREVWIESTTIELEPKQFDLLLYLMENKHIVLFRDQILNEVWGYDYFGNERVVDAQVKKLRKNLQHKAYLIKTVFGLGYKFEVE</sequence>
<evidence type="ECO:0000313" key="11">
    <source>
        <dbReference type="Proteomes" id="UP000838749"/>
    </source>
</evidence>
<evidence type="ECO:0000256" key="7">
    <source>
        <dbReference type="PROSITE-ProRule" id="PRU01091"/>
    </source>
</evidence>
<dbReference type="InterPro" id="IPR036388">
    <property type="entry name" value="WH-like_DNA-bd_sf"/>
</dbReference>
<feature type="DNA-binding region" description="OmpR/PhoB-type" evidence="7">
    <location>
        <begin position="131"/>
        <end position="227"/>
    </location>
</feature>
<evidence type="ECO:0000259" key="8">
    <source>
        <dbReference type="PROSITE" id="PS50110"/>
    </source>
</evidence>
<keyword evidence="2" id="KW-0902">Two-component regulatory system</keyword>
<dbReference type="SMART" id="SM00862">
    <property type="entry name" value="Trans_reg_C"/>
    <property type="match status" value="1"/>
</dbReference>
<dbReference type="PROSITE" id="PS51755">
    <property type="entry name" value="OMPR_PHOB"/>
    <property type="match status" value="1"/>
</dbReference>
<dbReference type="InterPro" id="IPR001789">
    <property type="entry name" value="Sig_transdc_resp-reg_receiver"/>
</dbReference>
<dbReference type="PANTHER" id="PTHR48111:SF73">
    <property type="entry name" value="ALKALINE PHOSPHATASE SYNTHESIS TRANSCRIPTIONAL REGULATORY PROTEIN PHOP"/>
    <property type="match status" value="1"/>
</dbReference>
<evidence type="ECO:0000313" key="10">
    <source>
        <dbReference type="EMBL" id="CAH1055635.1"/>
    </source>
</evidence>
<evidence type="ECO:0000256" key="2">
    <source>
        <dbReference type="ARBA" id="ARBA00023012"/>
    </source>
</evidence>
<feature type="domain" description="Response regulatory" evidence="8">
    <location>
        <begin position="4"/>
        <end position="117"/>
    </location>
</feature>
<gene>
    <name evidence="10" type="primary">srrA_5</name>
    <name evidence="10" type="ORF">PAECIP111894_01787</name>
</gene>
<feature type="modified residue" description="4-aspartylphosphate" evidence="6">
    <location>
        <position position="53"/>
    </location>
</feature>
<evidence type="ECO:0000256" key="3">
    <source>
        <dbReference type="ARBA" id="ARBA00023015"/>
    </source>
</evidence>
<comment type="caution">
    <text evidence="10">The sequence shown here is derived from an EMBL/GenBank/DDBJ whole genome shotgun (WGS) entry which is preliminary data.</text>
</comment>
<keyword evidence="1 6" id="KW-0597">Phosphoprotein</keyword>
<evidence type="ECO:0000256" key="4">
    <source>
        <dbReference type="ARBA" id="ARBA00023125"/>
    </source>
</evidence>
<proteinExistence type="predicted"/>
<protein>
    <submittedName>
        <fullName evidence="10">Transcriptional regulatory protein SrrA</fullName>
    </submittedName>
</protein>
<dbReference type="InterPro" id="IPR011006">
    <property type="entry name" value="CheY-like_superfamily"/>
</dbReference>
<keyword evidence="4 7" id="KW-0238">DNA-binding</keyword>
<dbReference type="Proteomes" id="UP000838749">
    <property type="component" value="Unassembled WGS sequence"/>
</dbReference>
<dbReference type="InterPro" id="IPR016032">
    <property type="entry name" value="Sig_transdc_resp-reg_C-effctor"/>
</dbReference>
<keyword evidence="3" id="KW-0805">Transcription regulation</keyword>
<dbReference type="SUPFAM" id="SSF46894">
    <property type="entry name" value="C-terminal effector domain of the bipartite response regulators"/>
    <property type="match status" value="1"/>
</dbReference>
<dbReference type="PANTHER" id="PTHR48111">
    <property type="entry name" value="REGULATOR OF RPOS"/>
    <property type="match status" value="1"/>
</dbReference>
<organism evidence="10 11">
    <name type="scientific">Paenibacillus pseudetheri</name>
    <dbReference type="NCBI Taxonomy" id="2897682"/>
    <lineage>
        <taxon>Bacteria</taxon>
        <taxon>Bacillati</taxon>
        <taxon>Bacillota</taxon>
        <taxon>Bacilli</taxon>
        <taxon>Bacillales</taxon>
        <taxon>Paenibacillaceae</taxon>
        <taxon>Paenibacillus</taxon>
    </lineage>
</organism>